<dbReference type="Proteomes" id="UP000095286">
    <property type="component" value="Unplaced"/>
</dbReference>
<evidence type="ECO:0000313" key="1">
    <source>
        <dbReference type="Proteomes" id="UP000095286"/>
    </source>
</evidence>
<accession>A0AC35TKC1</accession>
<reference evidence="2" key="1">
    <citation type="submission" date="2016-11" db="UniProtKB">
        <authorList>
            <consortium name="WormBaseParasite"/>
        </authorList>
    </citation>
    <scope>IDENTIFICATION</scope>
    <source>
        <strain evidence="2">KR3021</strain>
    </source>
</reference>
<evidence type="ECO:0000313" key="2">
    <source>
        <dbReference type="WBParaSite" id="RSKR_0000151700.1"/>
    </source>
</evidence>
<name>A0AC35TKC1_9BILA</name>
<proteinExistence type="predicted"/>
<organism evidence="1 2">
    <name type="scientific">Rhabditophanes sp. KR3021</name>
    <dbReference type="NCBI Taxonomy" id="114890"/>
    <lineage>
        <taxon>Eukaryota</taxon>
        <taxon>Metazoa</taxon>
        <taxon>Ecdysozoa</taxon>
        <taxon>Nematoda</taxon>
        <taxon>Chromadorea</taxon>
        <taxon>Rhabditida</taxon>
        <taxon>Tylenchina</taxon>
        <taxon>Panagrolaimomorpha</taxon>
        <taxon>Strongyloidoidea</taxon>
        <taxon>Alloionematidae</taxon>
        <taxon>Rhabditophanes</taxon>
    </lineage>
</organism>
<dbReference type="WBParaSite" id="RSKR_0000151700.1">
    <property type="protein sequence ID" value="RSKR_0000151700.1"/>
    <property type="gene ID" value="RSKR_0000151700"/>
</dbReference>
<protein>
    <submittedName>
        <fullName evidence="2">Thioredoxin-like_fold domain-containing protein</fullName>
    </submittedName>
</protein>
<sequence length="104" mass="11882">MEVTEFPSNEESQRDLNLLRAGLKKHGRYVNEVPAIFINGEEKTIHESKIVVLKMNYTSKTIAENIEATLIDFFRDANTNVECGMKSFKSIYSMHAKLNDQVLS</sequence>